<dbReference type="EMBL" id="SNRW01024472">
    <property type="protein sequence ID" value="KAA6362246.1"/>
    <property type="molecule type" value="Genomic_DNA"/>
</dbReference>
<protein>
    <submittedName>
        <fullName evidence="1">Uncharacterized protein</fullName>
    </submittedName>
</protein>
<accession>A0A5J4TUS0</accession>
<proteinExistence type="predicted"/>
<organism evidence="1 2">
    <name type="scientific">Streblomastix strix</name>
    <dbReference type="NCBI Taxonomy" id="222440"/>
    <lineage>
        <taxon>Eukaryota</taxon>
        <taxon>Metamonada</taxon>
        <taxon>Preaxostyla</taxon>
        <taxon>Oxymonadida</taxon>
        <taxon>Streblomastigidae</taxon>
        <taxon>Streblomastix</taxon>
    </lineage>
</organism>
<name>A0A5J4TUS0_9EUKA</name>
<sequence>MSEVSRQALNQLASDGQRYIRAPLGARGMGTCTIVQSCQVNWKITIPGERLALQLNLAPRATPVISTLAITTARANFNGLDYPKDD</sequence>
<gene>
    <name evidence="1" type="ORF">EZS28_042227</name>
</gene>
<comment type="caution">
    <text evidence="1">The sequence shown here is derived from an EMBL/GenBank/DDBJ whole genome shotgun (WGS) entry which is preliminary data.</text>
</comment>
<evidence type="ECO:0000313" key="1">
    <source>
        <dbReference type="EMBL" id="KAA6362246.1"/>
    </source>
</evidence>
<reference evidence="1 2" key="1">
    <citation type="submission" date="2019-03" db="EMBL/GenBank/DDBJ databases">
        <title>Single cell metagenomics reveals metabolic interactions within the superorganism composed of flagellate Streblomastix strix and complex community of Bacteroidetes bacteria on its surface.</title>
        <authorList>
            <person name="Treitli S.C."/>
            <person name="Kolisko M."/>
            <person name="Husnik F."/>
            <person name="Keeling P."/>
            <person name="Hampl V."/>
        </authorList>
    </citation>
    <scope>NUCLEOTIDE SEQUENCE [LARGE SCALE GENOMIC DNA]</scope>
    <source>
        <strain evidence="1">ST1C</strain>
    </source>
</reference>
<evidence type="ECO:0000313" key="2">
    <source>
        <dbReference type="Proteomes" id="UP000324800"/>
    </source>
</evidence>
<dbReference type="Proteomes" id="UP000324800">
    <property type="component" value="Unassembled WGS sequence"/>
</dbReference>
<dbReference type="AlphaFoldDB" id="A0A5J4TUS0"/>